<dbReference type="AlphaFoldDB" id="A0A367LEW6"/>
<feature type="compositionally biased region" description="Basic and acidic residues" evidence="1">
    <location>
        <begin position="10"/>
        <end position="19"/>
    </location>
</feature>
<evidence type="ECO:0000313" key="3">
    <source>
        <dbReference type="Proteomes" id="UP000253664"/>
    </source>
</evidence>
<sequence length="86" mass="9689">MSAWMCPESEPEKDMERDGGFIGDMFGESTDETQLEVSDMGPKSEDEIWSELLALVLNVWILSASEEEDPDEVDWASLKSSWLSGR</sequence>
<evidence type="ECO:0000313" key="2">
    <source>
        <dbReference type="EMBL" id="RCI12968.1"/>
    </source>
</evidence>
<keyword evidence="3" id="KW-1185">Reference proteome</keyword>
<feature type="region of interest" description="Disordered" evidence="1">
    <location>
        <begin position="1"/>
        <end position="27"/>
    </location>
</feature>
<evidence type="ECO:0000256" key="1">
    <source>
        <dbReference type="SAM" id="MobiDB-lite"/>
    </source>
</evidence>
<gene>
    <name evidence="2" type="ORF">L249_0489</name>
</gene>
<dbReference type="Proteomes" id="UP000253664">
    <property type="component" value="Unassembled WGS sequence"/>
</dbReference>
<organism evidence="2 3">
    <name type="scientific">Ophiocordyceps polyrhachis-furcata BCC 54312</name>
    <dbReference type="NCBI Taxonomy" id="1330021"/>
    <lineage>
        <taxon>Eukaryota</taxon>
        <taxon>Fungi</taxon>
        <taxon>Dikarya</taxon>
        <taxon>Ascomycota</taxon>
        <taxon>Pezizomycotina</taxon>
        <taxon>Sordariomycetes</taxon>
        <taxon>Hypocreomycetidae</taxon>
        <taxon>Hypocreales</taxon>
        <taxon>Ophiocordycipitaceae</taxon>
        <taxon>Ophiocordyceps</taxon>
    </lineage>
</organism>
<name>A0A367LEW6_9HYPO</name>
<comment type="caution">
    <text evidence="2">The sequence shown here is derived from an EMBL/GenBank/DDBJ whole genome shotgun (WGS) entry which is preliminary data.</text>
</comment>
<accession>A0A367LEW6</accession>
<protein>
    <submittedName>
        <fullName evidence="2">Uncharacterized protein</fullName>
    </submittedName>
</protein>
<proteinExistence type="predicted"/>
<dbReference type="EMBL" id="LKCN02000007">
    <property type="protein sequence ID" value="RCI12968.1"/>
    <property type="molecule type" value="Genomic_DNA"/>
</dbReference>
<reference evidence="2 3" key="1">
    <citation type="journal article" date="2015" name="BMC Genomics">
        <title>Insights from the genome of Ophiocordyceps polyrhachis-furcata to pathogenicity and host specificity in insect fungi.</title>
        <authorList>
            <person name="Wichadakul D."/>
            <person name="Kobmoo N."/>
            <person name="Ingsriswang S."/>
            <person name="Tangphatsornruang S."/>
            <person name="Chantasingh D."/>
            <person name="Luangsa-ard J.J."/>
            <person name="Eurwilaichitr L."/>
        </authorList>
    </citation>
    <scope>NUCLEOTIDE SEQUENCE [LARGE SCALE GENOMIC DNA]</scope>
    <source>
        <strain evidence="2 3">BCC 54312</strain>
    </source>
</reference>